<evidence type="ECO:0000259" key="3">
    <source>
        <dbReference type="Pfam" id="PF06863"/>
    </source>
</evidence>
<gene>
    <name evidence="4" type="ORF">SAMN05444158_0979</name>
</gene>
<feature type="chain" id="PRO_5009256499" evidence="1">
    <location>
        <begin position="26"/>
        <end position="473"/>
    </location>
</feature>
<sequence>MFKSTTLLGNLGTLLAIVRTASAQAQTLSAQDIARRMIERHAVEAVIWGMPAVNTDLMYQAMLKLGGKPNQIVYWSGLLDWRNQTLTPNPDVIYLMAFFSTKDGPVVIEIPPAGDGVINGSIMDPWQTALEDVGPAGVDKGAGGKYLITPPGYQGAAPGGYIVLPCANYQGYALLRSILKSGGEADVKAAVAYGRRIRIYPLSQAANPPETVFVDAIGTIYDSTIPYDISFFQSLDRFVQREPWLTRDKAMIDPLKGIGIEKDKPFNPDEATKGLLNAAAGEAHAWLNLQYETMFSPYYEGRRWVFPIAPEVINGLQTQFADPDSYPVEGRGVTYTMAFFSTKHSGVGQFYLMTIKDKDGQSFVGANTYRLTVPANAPVRQYWSATVYDRATHALIREMPRAGRSSQSSGLQANADGSVDIWFGPKAPAGKENNWAPTSANGQFEVLFRFYGPEKPVFDKTWQLPDIERIAAQ</sequence>
<dbReference type="Gene3D" id="1.10.3360.10">
    <property type="entry name" value="VPA0735-like domain"/>
    <property type="match status" value="1"/>
</dbReference>
<dbReference type="SUPFAM" id="SSF160935">
    <property type="entry name" value="VPA0735-like"/>
    <property type="match status" value="1"/>
</dbReference>
<proteinExistence type="predicted"/>
<organism evidence="4 5">
    <name type="scientific">Bradyrhizobium canariense</name>
    <dbReference type="NCBI Taxonomy" id="255045"/>
    <lineage>
        <taxon>Bacteria</taxon>
        <taxon>Pseudomonadati</taxon>
        <taxon>Pseudomonadota</taxon>
        <taxon>Alphaproteobacteria</taxon>
        <taxon>Hyphomicrobiales</taxon>
        <taxon>Nitrobacteraceae</taxon>
        <taxon>Bradyrhizobium</taxon>
    </lineage>
</organism>
<dbReference type="RefSeq" id="WP_146686476.1">
    <property type="nucleotide sequence ID" value="NZ_LT629750.1"/>
</dbReference>
<dbReference type="Proteomes" id="UP000243904">
    <property type="component" value="Chromosome I"/>
</dbReference>
<reference evidence="5" key="1">
    <citation type="submission" date="2016-10" db="EMBL/GenBank/DDBJ databases">
        <authorList>
            <person name="Varghese N."/>
            <person name="Submissions S."/>
        </authorList>
    </citation>
    <scope>NUCLEOTIDE SEQUENCE [LARGE SCALE GENOMIC DNA]</scope>
    <source>
        <strain evidence="5">GAS369</strain>
    </source>
</reference>
<evidence type="ECO:0000259" key="2">
    <source>
        <dbReference type="Pfam" id="PF06742"/>
    </source>
</evidence>
<feature type="domain" description="DUF1254" evidence="3">
    <location>
        <begin position="69"/>
        <end position="201"/>
    </location>
</feature>
<dbReference type="InterPro" id="IPR037049">
    <property type="entry name" value="DUF1214_C_sf"/>
</dbReference>
<dbReference type="InterPro" id="IPR010679">
    <property type="entry name" value="DUF1254"/>
</dbReference>
<name>A0A1H1PDJ1_9BRAD</name>
<dbReference type="Pfam" id="PF06863">
    <property type="entry name" value="DUF1254"/>
    <property type="match status" value="1"/>
</dbReference>
<dbReference type="Gene3D" id="2.60.40.1610">
    <property type="entry name" value="Domain of unknown function DUF1254"/>
    <property type="match status" value="1"/>
</dbReference>
<dbReference type="PANTHER" id="PTHR36509">
    <property type="entry name" value="BLL3101 PROTEIN"/>
    <property type="match status" value="1"/>
</dbReference>
<protein>
    <submittedName>
        <fullName evidence="4">Uncharacterized conserved protein</fullName>
    </submittedName>
</protein>
<keyword evidence="1" id="KW-0732">Signal</keyword>
<feature type="signal peptide" evidence="1">
    <location>
        <begin position="1"/>
        <end position="25"/>
    </location>
</feature>
<evidence type="ECO:0000256" key="1">
    <source>
        <dbReference type="SAM" id="SignalP"/>
    </source>
</evidence>
<evidence type="ECO:0000313" key="4">
    <source>
        <dbReference type="EMBL" id="SDS09312.1"/>
    </source>
</evidence>
<dbReference type="InterPro" id="IPR010621">
    <property type="entry name" value="DUF1214"/>
</dbReference>
<feature type="domain" description="DUF1214" evidence="2">
    <location>
        <begin position="349"/>
        <end position="455"/>
    </location>
</feature>
<accession>A0A1H1PDJ1</accession>
<dbReference type="Gene3D" id="2.60.120.600">
    <property type="entry name" value="Domain of unknown function DUF1214, C-terminal domain"/>
    <property type="match status" value="1"/>
</dbReference>
<dbReference type="EMBL" id="LT629750">
    <property type="protein sequence ID" value="SDS09312.1"/>
    <property type="molecule type" value="Genomic_DNA"/>
</dbReference>
<evidence type="ECO:0000313" key="5">
    <source>
        <dbReference type="Proteomes" id="UP000243904"/>
    </source>
</evidence>
<keyword evidence="5" id="KW-1185">Reference proteome</keyword>
<dbReference type="InterPro" id="IPR037050">
    <property type="entry name" value="DUF1254_sf"/>
</dbReference>
<dbReference type="AlphaFoldDB" id="A0A1H1PDJ1"/>
<dbReference type="PANTHER" id="PTHR36509:SF3">
    <property type="entry name" value="SIGNAL PEPTIDE PROTEIN"/>
    <property type="match status" value="1"/>
</dbReference>
<dbReference type="Pfam" id="PF06742">
    <property type="entry name" value="DUF1214"/>
    <property type="match status" value="1"/>
</dbReference>